<proteinExistence type="predicted"/>
<dbReference type="EMBL" id="JAHQCR010000009">
    <property type="protein sequence ID" value="MBU9719991.1"/>
    <property type="molecule type" value="Genomic_DNA"/>
</dbReference>
<comment type="pathway">
    <text evidence="1">Cofactor biosynthesis; thiamine diphosphate biosynthesis.</text>
</comment>
<dbReference type="Proteomes" id="UP000790580">
    <property type="component" value="Unassembled WGS sequence"/>
</dbReference>
<accession>A0ABS6JN56</accession>
<evidence type="ECO:0000256" key="2">
    <source>
        <dbReference type="ARBA" id="ARBA00022977"/>
    </source>
</evidence>
<organism evidence="4 5">
    <name type="scientific">Evansella alkalicola</name>
    <dbReference type="NCBI Taxonomy" id="745819"/>
    <lineage>
        <taxon>Bacteria</taxon>
        <taxon>Bacillati</taxon>
        <taxon>Bacillota</taxon>
        <taxon>Bacilli</taxon>
        <taxon>Bacillales</taxon>
        <taxon>Bacillaceae</taxon>
        <taxon>Evansella</taxon>
    </lineage>
</organism>
<dbReference type="CDD" id="cd00564">
    <property type="entry name" value="TMP_TenI"/>
    <property type="match status" value="1"/>
</dbReference>
<dbReference type="SUPFAM" id="SSF51391">
    <property type="entry name" value="Thiamin phosphate synthase"/>
    <property type="match status" value="1"/>
</dbReference>
<dbReference type="Gene3D" id="3.20.20.70">
    <property type="entry name" value="Aldolase class I"/>
    <property type="match status" value="1"/>
</dbReference>
<comment type="caution">
    <text evidence="4">The sequence shown here is derived from an EMBL/GenBank/DDBJ whole genome shotgun (WGS) entry which is preliminary data.</text>
</comment>
<dbReference type="InterPro" id="IPR013785">
    <property type="entry name" value="Aldolase_TIM"/>
</dbReference>
<sequence length="214" mass="23320">MSEQINTNSQEPPFEIHVISNGKMGLEEFAHKAGQLEPYVTYFHIREKQLPAREIAKGIRKLTDAGVPLSKIIVNDRVDVALLLRTKGIQLGYNSLCVDEVKTMFPHLKIGKSVHSPEEAVAGEREGADFVLYGHIFPTNSKPGLVPRGLEGLKNTVQATDIPVIAIGGIKPEIVSSVLETGAKGIAVMSGVLEASNPIQEIKAYIKEGEKSWK</sequence>
<dbReference type="InterPro" id="IPR022998">
    <property type="entry name" value="ThiamineP_synth_TenI"/>
</dbReference>
<keyword evidence="2" id="KW-0784">Thiamine biosynthesis</keyword>
<evidence type="ECO:0000313" key="4">
    <source>
        <dbReference type="EMBL" id="MBU9719991.1"/>
    </source>
</evidence>
<keyword evidence="5" id="KW-1185">Reference proteome</keyword>
<evidence type="ECO:0000259" key="3">
    <source>
        <dbReference type="Pfam" id="PF02581"/>
    </source>
</evidence>
<gene>
    <name evidence="4" type="primary">tenI</name>
    <name evidence="4" type="ORF">KS407_00875</name>
</gene>
<evidence type="ECO:0000313" key="5">
    <source>
        <dbReference type="Proteomes" id="UP000790580"/>
    </source>
</evidence>
<dbReference type="PANTHER" id="PTHR20857:SF22">
    <property type="entry name" value="THIAZOLE TAUTOMERASE"/>
    <property type="match status" value="1"/>
</dbReference>
<feature type="domain" description="Thiamine phosphate synthase/TenI" evidence="3">
    <location>
        <begin position="36"/>
        <end position="192"/>
    </location>
</feature>
<dbReference type="InterPro" id="IPR036206">
    <property type="entry name" value="ThiamineP_synth_sf"/>
</dbReference>
<dbReference type="RefSeq" id="WP_088073579.1">
    <property type="nucleotide sequence ID" value="NZ_JAHQCR010000009.1"/>
</dbReference>
<dbReference type="Pfam" id="PF02581">
    <property type="entry name" value="TMP-TENI"/>
    <property type="match status" value="1"/>
</dbReference>
<name>A0ABS6JN56_9BACI</name>
<reference evidence="4 5" key="1">
    <citation type="submission" date="2021-06" db="EMBL/GenBank/DDBJ databases">
        <title>Bacillus sp. RD4P76, an endophyte from a halophyte.</title>
        <authorList>
            <person name="Sun J.-Q."/>
        </authorList>
    </citation>
    <scope>NUCLEOTIDE SEQUENCE [LARGE SCALE GENOMIC DNA]</scope>
    <source>
        <strain evidence="4 5">JCM 17098</strain>
    </source>
</reference>
<dbReference type="PANTHER" id="PTHR20857">
    <property type="entry name" value="THIAMINE-PHOSPHATE PYROPHOSPHORYLASE"/>
    <property type="match status" value="1"/>
</dbReference>
<dbReference type="NCBIfam" id="NF005819">
    <property type="entry name" value="PRK07695.1"/>
    <property type="match status" value="1"/>
</dbReference>
<protein>
    <submittedName>
        <fullName evidence="4">Thiazole tautomerase TenI</fullName>
    </submittedName>
</protein>
<evidence type="ECO:0000256" key="1">
    <source>
        <dbReference type="ARBA" id="ARBA00004948"/>
    </source>
</evidence>